<keyword evidence="1" id="KW-0808">Transferase</keyword>
<reference evidence="1 2" key="1">
    <citation type="journal article" date="2024" name="BMC Genomics">
        <title>De novo assembly and annotation of Popillia japonica's genome with initial clues to its potential as an invasive pest.</title>
        <authorList>
            <person name="Cucini C."/>
            <person name="Boschi S."/>
            <person name="Funari R."/>
            <person name="Cardaioli E."/>
            <person name="Iannotti N."/>
            <person name="Marturano G."/>
            <person name="Paoli F."/>
            <person name="Bruttini M."/>
            <person name="Carapelli A."/>
            <person name="Frati F."/>
            <person name="Nardi F."/>
        </authorList>
    </citation>
    <scope>NUCLEOTIDE SEQUENCE [LARGE SCALE GENOMIC DNA]</scope>
    <source>
        <strain evidence="1">DMR45628</strain>
    </source>
</reference>
<dbReference type="EMBL" id="JASPKY010000020">
    <property type="protein sequence ID" value="KAK9752446.1"/>
    <property type="molecule type" value="Genomic_DNA"/>
</dbReference>
<dbReference type="PANTHER" id="PTHR33332">
    <property type="entry name" value="REVERSE TRANSCRIPTASE DOMAIN-CONTAINING PROTEIN"/>
    <property type="match status" value="1"/>
</dbReference>
<organism evidence="1 2">
    <name type="scientific">Popillia japonica</name>
    <name type="common">Japanese beetle</name>
    <dbReference type="NCBI Taxonomy" id="7064"/>
    <lineage>
        <taxon>Eukaryota</taxon>
        <taxon>Metazoa</taxon>
        <taxon>Ecdysozoa</taxon>
        <taxon>Arthropoda</taxon>
        <taxon>Hexapoda</taxon>
        <taxon>Insecta</taxon>
        <taxon>Pterygota</taxon>
        <taxon>Neoptera</taxon>
        <taxon>Endopterygota</taxon>
        <taxon>Coleoptera</taxon>
        <taxon>Polyphaga</taxon>
        <taxon>Scarabaeiformia</taxon>
        <taxon>Scarabaeidae</taxon>
        <taxon>Rutelinae</taxon>
        <taxon>Popillia</taxon>
    </lineage>
</organism>
<proteinExistence type="predicted"/>
<evidence type="ECO:0000313" key="1">
    <source>
        <dbReference type="EMBL" id="KAK9752446.1"/>
    </source>
</evidence>
<name>A0AAW1N122_POPJA</name>
<keyword evidence="1" id="KW-0548">Nucleotidyltransferase</keyword>
<gene>
    <name evidence="1" type="ORF">QE152_g4178</name>
</gene>
<keyword evidence="2" id="KW-1185">Reference proteome</keyword>
<dbReference type="Proteomes" id="UP001458880">
    <property type="component" value="Unassembled WGS sequence"/>
</dbReference>
<comment type="caution">
    <text evidence="1">The sequence shown here is derived from an EMBL/GenBank/DDBJ whole genome shotgun (WGS) entry which is preliminary data.</text>
</comment>
<sequence>MRYEKLDSKDVAAGLFFDLSKPFDIVNHEITLNKLQSASIRGTAYTLFWSYLSGRTTRVALEAEVGGTDRTFISAPDDVSCTIPQGSILGPTLFLH</sequence>
<accession>A0AAW1N122</accession>
<keyword evidence="1" id="KW-0695">RNA-directed DNA polymerase</keyword>
<evidence type="ECO:0000313" key="2">
    <source>
        <dbReference type="Proteomes" id="UP001458880"/>
    </source>
</evidence>
<dbReference type="AlphaFoldDB" id="A0AAW1N122"/>
<dbReference type="GO" id="GO:0003964">
    <property type="term" value="F:RNA-directed DNA polymerase activity"/>
    <property type="evidence" value="ECO:0007669"/>
    <property type="project" value="UniProtKB-KW"/>
</dbReference>
<protein>
    <submittedName>
        <fullName evidence="1">Reverse transcriptase (RNA-dependent DNA polymerase)</fullName>
    </submittedName>
</protein>